<dbReference type="InterPro" id="IPR035907">
    <property type="entry name" value="Hppk_sf"/>
</dbReference>
<keyword evidence="6" id="KW-0067">ATP-binding</keyword>
<evidence type="ECO:0000256" key="2">
    <source>
        <dbReference type="ARBA" id="ARBA00013253"/>
    </source>
</evidence>
<keyword evidence="7" id="KW-0289">Folate biosynthesis</keyword>
<dbReference type="STRING" id="1330330.IX53_02345"/>
<evidence type="ECO:0000256" key="1">
    <source>
        <dbReference type="ARBA" id="ARBA00005051"/>
    </source>
</evidence>
<comment type="pathway">
    <text evidence="1">Cofactor biosynthesis; tetrahydrofolate biosynthesis; 2-amino-4-hydroxy-6-hydroxymethyl-7,8-dihydropteridine diphosphate from 7,8-dihydroneopterin triphosphate: step 4/4.</text>
</comment>
<organism evidence="9 10">
    <name type="scientific">Kosmotoga pacifica</name>
    <dbReference type="NCBI Taxonomy" id="1330330"/>
    <lineage>
        <taxon>Bacteria</taxon>
        <taxon>Thermotogati</taxon>
        <taxon>Thermotogota</taxon>
        <taxon>Thermotogae</taxon>
        <taxon>Kosmotogales</taxon>
        <taxon>Kosmotogaceae</taxon>
        <taxon>Kosmotoga</taxon>
    </lineage>
</organism>
<dbReference type="CDD" id="cd00483">
    <property type="entry name" value="HPPK"/>
    <property type="match status" value="1"/>
</dbReference>
<dbReference type="EMBL" id="CP011232">
    <property type="protein sequence ID" value="AKI96851.1"/>
    <property type="molecule type" value="Genomic_DNA"/>
</dbReference>
<evidence type="ECO:0000256" key="6">
    <source>
        <dbReference type="ARBA" id="ARBA00022840"/>
    </source>
</evidence>
<dbReference type="PANTHER" id="PTHR43071:SF1">
    <property type="entry name" value="2-AMINO-4-HYDROXY-6-HYDROXYMETHYLDIHYDROPTERIDINE PYROPHOSPHOKINASE"/>
    <property type="match status" value="1"/>
</dbReference>
<dbReference type="Proteomes" id="UP000035159">
    <property type="component" value="Chromosome"/>
</dbReference>
<gene>
    <name evidence="9" type="ORF">IX53_02345</name>
</gene>
<evidence type="ECO:0000256" key="7">
    <source>
        <dbReference type="ARBA" id="ARBA00022909"/>
    </source>
</evidence>
<dbReference type="Pfam" id="PF01288">
    <property type="entry name" value="HPPK"/>
    <property type="match status" value="1"/>
</dbReference>
<proteinExistence type="predicted"/>
<dbReference type="PATRIC" id="fig|1330330.3.peg.478"/>
<dbReference type="GO" id="GO:0005524">
    <property type="term" value="F:ATP binding"/>
    <property type="evidence" value="ECO:0007669"/>
    <property type="project" value="UniProtKB-KW"/>
</dbReference>
<evidence type="ECO:0000313" key="9">
    <source>
        <dbReference type="EMBL" id="AKI96851.1"/>
    </source>
</evidence>
<dbReference type="AlphaFoldDB" id="A0A0G2Z9T5"/>
<feature type="domain" description="7,8-dihydro-6-hydroxymethylpterin-pyrophosphokinase" evidence="8">
    <location>
        <begin position="87"/>
        <end position="98"/>
    </location>
</feature>
<accession>A0A0G2Z9T5</accession>
<sequence length="184" mass="20681">MQKIYLAFGSNLGDRLGYISAAICSLEKAGIKLLNVSSVYESEPYGFIEQSAFLNCVGSFEYRGTPEELLDTTMGIEQKLLRTREIHWGPRTIDIDVLLFGTMIYNSKRLTIPHYDMKNRSFVLVPLLEIAPDIVEPGTGISYSEYYKKLEASIGLKLIEPADTFYKKLKLGCLITSTKGGLYE</sequence>
<protein>
    <recommendedName>
        <fullName evidence="2">2-amino-4-hydroxy-6-hydroxymethyldihydropteridine diphosphokinase</fullName>
        <ecNumber evidence="2">2.7.6.3</ecNumber>
    </recommendedName>
</protein>
<keyword evidence="4" id="KW-0547">Nucleotide-binding</keyword>
<keyword evidence="3" id="KW-0808">Transferase</keyword>
<dbReference type="PROSITE" id="PS00794">
    <property type="entry name" value="HPPK"/>
    <property type="match status" value="1"/>
</dbReference>
<dbReference type="GO" id="GO:0003848">
    <property type="term" value="F:2-amino-4-hydroxy-6-hydroxymethyldihydropteridine diphosphokinase activity"/>
    <property type="evidence" value="ECO:0007669"/>
    <property type="project" value="UniProtKB-EC"/>
</dbReference>
<dbReference type="NCBIfam" id="TIGR01498">
    <property type="entry name" value="folK"/>
    <property type="match status" value="1"/>
</dbReference>
<evidence type="ECO:0000256" key="5">
    <source>
        <dbReference type="ARBA" id="ARBA00022777"/>
    </source>
</evidence>
<dbReference type="UniPathway" id="UPA00077">
    <property type="reaction ID" value="UER00155"/>
</dbReference>
<dbReference type="SUPFAM" id="SSF55083">
    <property type="entry name" value="6-hydroxymethyl-7,8-dihydropterin pyrophosphokinase, HPPK"/>
    <property type="match status" value="1"/>
</dbReference>
<dbReference type="GO" id="GO:0046656">
    <property type="term" value="P:folic acid biosynthetic process"/>
    <property type="evidence" value="ECO:0007669"/>
    <property type="project" value="UniProtKB-KW"/>
</dbReference>
<name>A0A0G2Z9T5_9BACT</name>
<dbReference type="EC" id="2.7.6.3" evidence="2"/>
<evidence type="ECO:0000256" key="3">
    <source>
        <dbReference type="ARBA" id="ARBA00022679"/>
    </source>
</evidence>
<dbReference type="OrthoDB" id="9808041at2"/>
<dbReference type="InterPro" id="IPR000550">
    <property type="entry name" value="Hppk"/>
</dbReference>
<dbReference type="GO" id="GO:0016301">
    <property type="term" value="F:kinase activity"/>
    <property type="evidence" value="ECO:0007669"/>
    <property type="project" value="UniProtKB-KW"/>
</dbReference>
<dbReference type="RefSeq" id="WP_047753986.1">
    <property type="nucleotide sequence ID" value="NZ_CAJUHA010000004.1"/>
</dbReference>
<dbReference type="GO" id="GO:0046654">
    <property type="term" value="P:tetrahydrofolate biosynthetic process"/>
    <property type="evidence" value="ECO:0007669"/>
    <property type="project" value="UniProtKB-UniPathway"/>
</dbReference>
<dbReference type="Gene3D" id="3.30.70.560">
    <property type="entry name" value="7,8-Dihydro-6-hydroxymethylpterin-pyrophosphokinase HPPK"/>
    <property type="match status" value="1"/>
</dbReference>
<dbReference type="PANTHER" id="PTHR43071">
    <property type="entry name" value="2-AMINO-4-HYDROXY-6-HYDROXYMETHYLDIHYDROPTERIDINE PYROPHOSPHOKINASE"/>
    <property type="match status" value="1"/>
</dbReference>
<evidence type="ECO:0000259" key="8">
    <source>
        <dbReference type="PROSITE" id="PS00794"/>
    </source>
</evidence>
<dbReference type="KEGG" id="kpf:IX53_02345"/>
<evidence type="ECO:0000256" key="4">
    <source>
        <dbReference type="ARBA" id="ARBA00022741"/>
    </source>
</evidence>
<keyword evidence="5" id="KW-0418">Kinase</keyword>
<keyword evidence="10" id="KW-1185">Reference proteome</keyword>
<evidence type="ECO:0000313" key="10">
    <source>
        <dbReference type="Proteomes" id="UP000035159"/>
    </source>
</evidence>
<reference evidence="9 10" key="1">
    <citation type="submission" date="2015-04" db="EMBL/GenBank/DDBJ databases">
        <title>Complete Genome Sequence of Kosmotoga pacifica SLHLJ1.</title>
        <authorList>
            <person name="Jiang L.J."/>
            <person name="Shao Z.Z."/>
            <person name="Jebbar M."/>
        </authorList>
    </citation>
    <scope>NUCLEOTIDE SEQUENCE [LARGE SCALE GENOMIC DNA]</scope>
    <source>
        <strain evidence="9 10">SLHLJ1</strain>
    </source>
</reference>